<proteinExistence type="predicted"/>
<reference evidence="2 3" key="1">
    <citation type="journal article" date="2016" name="Nat. Commun.">
        <title>Thousands of microbial genomes shed light on interconnected biogeochemical processes in an aquifer system.</title>
        <authorList>
            <person name="Anantharaman K."/>
            <person name="Brown C.T."/>
            <person name="Hug L.A."/>
            <person name="Sharon I."/>
            <person name="Castelle C.J."/>
            <person name="Probst A.J."/>
            <person name="Thomas B.C."/>
            <person name="Singh A."/>
            <person name="Wilkins M.J."/>
            <person name="Karaoz U."/>
            <person name="Brodie E.L."/>
            <person name="Williams K.H."/>
            <person name="Hubbard S.S."/>
            <person name="Banfield J.F."/>
        </authorList>
    </citation>
    <scope>NUCLEOTIDE SEQUENCE [LARGE SCALE GENOMIC DNA]</scope>
</reference>
<gene>
    <name evidence="2" type="ORF">A3D91_01815</name>
</gene>
<evidence type="ECO:0000313" key="2">
    <source>
        <dbReference type="EMBL" id="OGC53026.1"/>
    </source>
</evidence>
<evidence type="ECO:0000313" key="3">
    <source>
        <dbReference type="Proteomes" id="UP000178127"/>
    </source>
</evidence>
<organism evidence="2 3">
    <name type="scientific">candidate division WWE3 bacterium RIFCSPHIGHO2_02_FULL_38_14</name>
    <dbReference type="NCBI Taxonomy" id="1802620"/>
    <lineage>
        <taxon>Bacteria</taxon>
        <taxon>Katanobacteria</taxon>
    </lineage>
</organism>
<name>A0A1F4V7A2_UNCKA</name>
<evidence type="ECO:0000256" key="1">
    <source>
        <dbReference type="SAM" id="Phobius"/>
    </source>
</evidence>
<keyword evidence="1" id="KW-1133">Transmembrane helix</keyword>
<comment type="caution">
    <text evidence="2">The sequence shown here is derived from an EMBL/GenBank/DDBJ whole genome shotgun (WGS) entry which is preliminary data.</text>
</comment>
<dbReference type="EMBL" id="MEVD01000016">
    <property type="protein sequence ID" value="OGC53026.1"/>
    <property type="molecule type" value="Genomic_DNA"/>
</dbReference>
<protein>
    <submittedName>
        <fullName evidence="2">Uncharacterized protein</fullName>
    </submittedName>
</protein>
<keyword evidence="1" id="KW-0812">Transmembrane</keyword>
<sequence length="63" mass="6792">MWRDMKKLGFAWLFVWELLVCLAATVVGGNLGILIIVILGSGALVAAWIVVLVAVGQSRTPRV</sequence>
<keyword evidence="1" id="KW-0472">Membrane</keyword>
<accession>A0A1F4V7A2</accession>
<dbReference type="Proteomes" id="UP000178127">
    <property type="component" value="Unassembled WGS sequence"/>
</dbReference>
<dbReference type="AlphaFoldDB" id="A0A1F4V7A2"/>
<feature type="transmembrane region" description="Helical" evidence="1">
    <location>
        <begin position="33"/>
        <end position="55"/>
    </location>
</feature>